<protein>
    <submittedName>
        <fullName evidence="2">Deglycase</fullName>
        <ecNumber evidence="2">3.5.1.124</ecNumber>
    </submittedName>
</protein>
<evidence type="ECO:0000313" key="2">
    <source>
        <dbReference type="EMBL" id="QNO53708.1"/>
    </source>
</evidence>
<feature type="domain" description="DJ-1/PfpI" evidence="1">
    <location>
        <begin position="2"/>
        <end position="162"/>
    </location>
</feature>
<reference evidence="2" key="1">
    <citation type="submission" date="2020-06" db="EMBL/GenBank/DDBJ databases">
        <title>Unique genomic features of the anaerobic methanotrophic archaea.</title>
        <authorList>
            <person name="Chadwick G.L."/>
            <person name="Skennerton C.T."/>
            <person name="Laso-Perez R."/>
            <person name="Leu A.O."/>
            <person name="Speth D.R."/>
            <person name="Yu H."/>
            <person name="Morgan-Lang C."/>
            <person name="Hatzenpichler R."/>
            <person name="Goudeau D."/>
            <person name="Malmstrom R."/>
            <person name="Brazelton W.J."/>
            <person name="Woyke T."/>
            <person name="Hallam S.J."/>
            <person name="Tyson G.W."/>
            <person name="Wegener G."/>
            <person name="Boetius A."/>
            <person name="Orphan V."/>
        </authorList>
    </citation>
    <scope>NUCLEOTIDE SEQUENCE</scope>
</reference>
<dbReference type="Pfam" id="PF01965">
    <property type="entry name" value="DJ-1_PfpI"/>
    <property type="match status" value="1"/>
</dbReference>
<evidence type="ECO:0000259" key="1">
    <source>
        <dbReference type="Pfam" id="PF01965"/>
    </source>
</evidence>
<dbReference type="AlphaFoldDB" id="A0A7G9Z0C4"/>
<dbReference type="InterPro" id="IPR029062">
    <property type="entry name" value="Class_I_gatase-like"/>
</dbReference>
<keyword evidence="2" id="KW-0378">Hydrolase</keyword>
<sequence length="181" mass="18860">MAVVVFLAAGFEEIEAMGIVDTLRRAGIEVVIAGLQTGAIEGGHAVKVVPDRQIEGVNIKDFDAVVLPGGYPGYVNLGNDKRVLDAVRKAFELGKVVAAICGAPSVLAKAGILEGKKATIYPGLENTLAGAKHINERVVVDGKIITSQGPGTALEFGVKLVEILAGEKSARELKDSLIANF</sequence>
<dbReference type="EMBL" id="MT631549">
    <property type="protein sequence ID" value="QNO53708.1"/>
    <property type="molecule type" value="Genomic_DNA"/>
</dbReference>
<dbReference type="CDD" id="cd03135">
    <property type="entry name" value="GATase1_DJ-1"/>
    <property type="match status" value="1"/>
</dbReference>
<dbReference type="Gene3D" id="3.40.50.880">
    <property type="match status" value="1"/>
</dbReference>
<dbReference type="GO" id="GO:0005737">
    <property type="term" value="C:cytoplasm"/>
    <property type="evidence" value="ECO:0007669"/>
    <property type="project" value="TreeGrafter"/>
</dbReference>
<dbReference type="InterPro" id="IPR002818">
    <property type="entry name" value="DJ-1/PfpI"/>
</dbReference>
<accession>A0A7G9Z0C4</accession>
<dbReference type="InterPro" id="IPR050325">
    <property type="entry name" value="Prot/Nucl_acid_deglycase"/>
</dbReference>
<proteinExistence type="predicted"/>
<dbReference type="PANTHER" id="PTHR48094:SF12">
    <property type="entry name" value="PARKINSON DISEASE PROTEIN 7 HOMOLOG"/>
    <property type="match status" value="1"/>
</dbReference>
<dbReference type="SUPFAM" id="SSF52317">
    <property type="entry name" value="Class I glutamine amidotransferase-like"/>
    <property type="match status" value="1"/>
</dbReference>
<dbReference type="EC" id="3.5.1.124" evidence="2"/>
<dbReference type="GO" id="GO:0036524">
    <property type="term" value="F:protein deglycase activity"/>
    <property type="evidence" value="ECO:0007669"/>
    <property type="project" value="UniProtKB-EC"/>
</dbReference>
<dbReference type="PANTHER" id="PTHR48094">
    <property type="entry name" value="PROTEIN/NUCLEIC ACID DEGLYCASE DJ-1-RELATED"/>
    <property type="match status" value="1"/>
</dbReference>
<gene>
    <name evidence="2" type="ORF">ONPGGGGH_00006</name>
</gene>
<name>A0A7G9Z0C4_9EURY</name>
<organism evidence="2">
    <name type="scientific">Candidatus Methanophagaceae archaeon ANME-1 ERB6</name>
    <dbReference type="NCBI Taxonomy" id="2759912"/>
    <lineage>
        <taxon>Archaea</taxon>
        <taxon>Methanobacteriati</taxon>
        <taxon>Methanobacteriota</taxon>
        <taxon>Stenosarchaea group</taxon>
        <taxon>Methanomicrobia</taxon>
        <taxon>Candidatus Methanophagales</taxon>
        <taxon>Candidatus Methanophagaceae</taxon>
    </lineage>
</organism>
<dbReference type="NCBIfam" id="TIGR01383">
    <property type="entry name" value="not_thiJ"/>
    <property type="match status" value="1"/>
</dbReference>
<dbReference type="InterPro" id="IPR006287">
    <property type="entry name" value="DJ-1"/>
</dbReference>